<reference evidence="4" key="1">
    <citation type="journal article" date="2019" name="Int. J. Syst. Evol. Microbiol.">
        <title>The Global Catalogue of Microorganisms (GCM) 10K type strain sequencing project: providing services to taxonomists for standard genome sequencing and annotation.</title>
        <authorList>
            <consortium name="The Broad Institute Genomics Platform"/>
            <consortium name="The Broad Institute Genome Sequencing Center for Infectious Disease"/>
            <person name="Wu L."/>
            <person name="Ma J."/>
        </authorList>
    </citation>
    <scope>NUCLEOTIDE SEQUENCE [LARGE SCALE GENOMIC DNA]</scope>
    <source>
        <strain evidence="4">KACC 11904</strain>
    </source>
</reference>
<proteinExistence type="predicted"/>
<protein>
    <submittedName>
        <fullName evidence="3">Uncharacterized protein</fullName>
    </submittedName>
</protein>
<dbReference type="Proteomes" id="UP001596044">
    <property type="component" value="Unassembled WGS sequence"/>
</dbReference>
<evidence type="ECO:0000313" key="4">
    <source>
        <dbReference type="Proteomes" id="UP001596044"/>
    </source>
</evidence>
<feature type="signal peptide" evidence="2">
    <location>
        <begin position="1"/>
        <end position="28"/>
    </location>
</feature>
<keyword evidence="2" id="KW-0732">Signal</keyword>
<accession>A0ABW0KBH0</accession>
<organism evidence="3 4">
    <name type="scientific">Paenibacillus aestuarii</name>
    <dbReference type="NCBI Taxonomy" id="516965"/>
    <lineage>
        <taxon>Bacteria</taxon>
        <taxon>Bacillati</taxon>
        <taxon>Bacillota</taxon>
        <taxon>Bacilli</taxon>
        <taxon>Bacillales</taxon>
        <taxon>Paenibacillaceae</taxon>
        <taxon>Paenibacillus</taxon>
    </lineage>
</organism>
<dbReference type="RefSeq" id="WP_270885022.1">
    <property type="nucleotide sequence ID" value="NZ_JAQFVF010000081.1"/>
</dbReference>
<dbReference type="EMBL" id="JBHSMJ010000023">
    <property type="protein sequence ID" value="MFC5450032.1"/>
    <property type="molecule type" value="Genomic_DNA"/>
</dbReference>
<keyword evidence="4" id="KW-1185">Reference proteome</keyword>
<comment type="caution">
    <text evidence="3">The sequence shown here is derived from an EMBL/GenBank/DDBJ whole genome shotgun (WGS) entry which is preliminary data.</text>
</comment>
<feature type="chain" id="PRO_5045102818" evidence="2">
    <location>
        <begin position="29"/>
        <end position="254"/>
    </location>
</feature>
<feature type="compositionally biased region" description="Polar residues" evidence="1">
    <location>
        <begin position="74"/>
        <end position="96"/>
    </location>
</feature>
<evidence type="ECO:0000256" key="1">
    <source>
        <dbReference type="SAM" id="MobiDB-lite"/>
    </source>
</evidence>
<gene>
    <name evidence="3" type="ORF">ACFPOG_17420</name>
</gene>
<feature type="region of interest" description="Disordered" evidence="1">
    <location>
        <begin position="74"/>
        <end position="97"/>
    </location>
</feature>
<name>A0ABW0KBH0_9BACL</name>
<evidence type="ECO:0000256" key="2">
    <source>
        <dbReference type="SAM" id="SignalP"/>
    </source>
</evidence>
<sequence length="254" mass="28132">MKLSRKFVTVFAVITLASSIFSSVIASATPAKSEKPEGTVVKSWRVTEKGLVEITPEQADALFKEAETSNQLKASKRASLTASESQSNQQNGTNITPMAPPLCGTTCYWDVYSQYGSQIVTKVDERKRVTPAAYDSSSVAFSINQTYTWTLNLTITSKLRDAFQAALGGSWSNATSYQQTVNVVAPAGKYAWYDFTPIKNNSYGTVVHYENSYYTNWQDKNVGNDWVDLYMTRQVGGYQDGILQQVVSTSYPTY</sequence>
<evidence type="ECO:0000313" key="3">
    <source>
        <dbReference type="EMBL" id="MFC5450032.1"/>
    </source>
</evidence>